<protein>
    <submittedName>
        <fullName evidence="2">Uncharacterized protein</fullName>
    </submittedName>
</protein>
<dbReference type="AlphaFoldDB" id="A0AA38CV86"/>
<proteinExistence type="predicted"/>
<evidence type="ECO:0000313" key="3">
    <source>
        <dbReference type="Proteomes" id="UP000824469"/>
    </source>
</evidence>
<dbReference type="Proteomes" id="UP000824469">
    <property type="component" value="Unassembled WGS sequence"/>
</dbReference>
<organism evidence="2 3">
    <name type="scientific">Taxus chinensis</name>
    <name type="common">Chinese yew</name>
    <name type="synonym">Taxus wallichiana var. chinensis</name>
    <dbReference type="NCBI Taxonomy" id="29808"/>
    <lineage>
        <taxon>Eukaryota</taxon>
        <taxon>Viridiplantae</taxon>
        <taxon>Streptophyta</taxon>
        <taxon>Embryophyta</taxon>
        <taxon>Tracheophyta</taxon>
        <taxon>Spermatophyta</taxon>
        <taxon>Pinopsida</taxon>
        <taxon>Pinidae</taxon>
        <taxon>Conifers II</taxon>
        <taxon>Cupressales</taxon>
        <taxon>Taxaceae</taxon>
        <taxon>Taxus</taxon>
    </lineage>
</organism>
<keyword evidence="3" id="KW-1185">Reference proteome</keyword>
<dbReference type="EMBL" id="JAHRHJ020000009">
    <property type="protein sequence ID" value="KAH9303224.1"/>
    <property type="molecule type" value="Genomic_DNA"/>
</dbReference>
<comment type="caution">
    <text evidence="2">The sequence shown here is derived from an EMBL/GenBank/DDBJ whole genome shotgun (WGS) entry which is preliminary data.</text>
</comment>
<sequence>MAGKNDFPSSLQRRKERYSSRSETSSCKVSSADYQDVFGGPVMNSGRRKSLQDLSSLWEGLPDLNQNIMAEIVRRRNVTEEFYDDIFTLKNSIETMTASVSSSEKLDPFLSRSAKDQEATNQICDGLMACKKAVNEYPIYGEKVRSLKDWIPEEVGKNKGKAKQGHGDGEDEFGSYVIEFDSHVKKEAN</sequence>
<accession>A0AA38CV86</accession>
<gene>
    <name evidence="2" type="ORF">KI387_014807</name>
</gene>
<name>A0AA38CV86_TAXCH</name>
<evidence type="ECO:0000313" key="2">
    <source>
        <dbReference type="EMBL" id="KAH9303224.1"/>
    </source>
</evidence>
<feature type="region of interest" description="Disordered" evidence="1">
    <location>
        <begin position="1"/>
        <end position="25"/>
    </location>
</feature>
<reference evidence="2 3" key="1">
    <citation type="journal article" date="2021" name="Nat. Plants">
        <title>The Taxus genome provides insights into paclitaxel biosynthesis.</title>
        <authorList>
            <person name="Xiong X."/>
            <person name="Gou J."/>
            <person name="Liao Q."/>
            <person name="Li Y."/>
            <person name="Zhou Q."/>
            <person name="Bi G."/>
            <person name="Li C."/>
            <person name="Du R."/>
            <person name="Wang X."/>
            <person name="Sun T."/>
            <person name="Guo L."/>
            <person name="Liang H."/>
            <person name="Lu P."/>
            <person name="Wu Y."/>
            <person name="Zhang Z."/>
            <person name="Ro D.K."/>
            <person name="Shang Y."/>
            <person name="Huang S."/>
            <person name="Yan J."/>
        </authorList>
    </citation>
    <scope>NUCLEOTIDE SEQUENCE [LARGE SCALE GENOMIC DNA]</scope>
    <source>
        <strain evidence="2">Ta-2019</strain>
    </source>
</reference>
<evidence type="ECO:0000256" key="1">
    <source>
        <dbReference type="SAM" id="MobiDB-lite"/>
    </source>
</evidence>